<dbReference type="EMBL" id="JBGBDC010000004">
    <property type="protein sequence ID" value="MEY2251423.1"/>
    <property type="molecule type" value="Genomic_DNA"/>
</dbReference>
<protein>
    <submittedName>
        <fullName evidence="2">Uncharacterized protein</fullName>
    </submittedName>
</protein>
<reference evidence="2 3" key="1">
    <citation type="journal article" date="2016" name="Int. J. Syst. Evol. Microbiol.">
        <title>Description of Comamonas sediminis sp. nov., isolated from lagoon sediments.</title>
        <authorList>
            <person name="Subhash Y."/>
            <person name="Bang J.J."/>
            <person name="You T.H."/>
            <person name="Lee S.S."/>
        </authorList>
    </citation>
    <scope>NUCLEOTIDE SEQUENCE [LARGE SCALE GENOMIC DNA]</scope>
    <source>
        <strain evidence="2 3">JCM 31169</strain>
    </source>
</reference>
<dbReference type="Proteomes" id="UP001562178">
    <property type="component" value="Unassembled WGS sequence"/>
</dbReference>
<accession>A0ABV4B1S0</accession>
<name>A0ABV4B1S0_9BURK</name>
<evidence type="ECO:0000313" key="2">
    <source>
        <dbReference type="EMBL" id="MEY2251423.1"/>
    </source>
</evidence>
<dbReference type="RefSeq" id="WP_369459869.1">
    <property type="nucleotide sequence ID" value="NZ_JBGBDC010000004.1"/>
</dbReference>
<gene>
    <name evidence="2" type="ORF">AB7A72_10440</name>
</gene>
<evidence type="ECO:0000313" key="3">
    <source>
        <dbReference type="Proteomes" id="UP001562178"/>
    </source>
</evidence>
<proteinExistence type="predicted"/>
<sequence length="138" mass="15302">MTKMMILTGDNNIPALPMTDAQVNHLRRLLAWLRCEYMLDEHMQRGFMEGAAQSVQHGAATPERAGEILQQQAAKINQVPAYVRQAHKMLSKALLEHDRRSGVVDGCRPDENLQATPVSEEPAGVAGAMISTRTRKEP</sequence>
<feature type="region of interest" description="Disordered" evidence="1">
    <location>
        <begin position="113"/>
        <end position="138"/>
    </location>
</feature>
<keyword evidence="3" id="KW-1185">Reference proteome</keyword>
<comment type="caution">
    <text evidence="2">The sequence shown here is derived from an EMBL/GenBank/DDBJ whole genome shotgun (WGS) entry which is preliminary data.</text>
</comment>
<evidence type="ECO:0000256" key="1">
    <source>
        <dbReference type="SAM" id="MobiDB-lite"/>
    </source>
</evidence>
<organism evidence="2 3">
    <name type="scientific">Comamonas sediminis</name>
    <dbReference type="NCBI Taxonomy" id="1783360"/>
    <lineage>
        <taxon>Bacteria</taxon>
        <taxon>Pseudomonadati</taxon>
        <taxon>Pseudomonadota</taxon>
        <taxon>Betaproteobacteria</taxon>
        <taxon>Burkholderiales</taxon>
        <taxon>Comamonadaceae</taxon>
        <taxon>Comamonas</taxon>
    </lineage>
</organism>